<keyword evidence="2" id="KW-0808">Transferase</keyword>
<name>A0A0E2H2R1_9FIRM</name>
<dbReference type="InterPro" id="IPR010737">
    <property type="entry name" value="4-carb_acid_sugar_kinase_N"/>
</dbReference>
<dbReference type="Pfam" id="PF07005">
    <property type="entry name" value="SBD_N"/>
    <property type="match status" value="1"/>
</dbReference>
<evidence type="ECO:0008006" key="11">
    <source>
        <dbReference type="Google" id="ProtNLM"/>
    </source>
</evidence>
<sequence>MPLIGAVADDLTGATTTGVLLARSKARTAVFFNEEAAEREGEAETLDAILVSSNSRALPAEEAYEKVSSATQALKRMGVRYFSKRIDTTLRGGIGTEIKAMMDVVGGDAVAVVVPSMPQSRRIVVGGFSVIDGIALTKTPVAQDVRTPVHESYVPQLLSRQTGEETGLVTLKTVLLGREEIARALKWQRERGNRIIVVDAITLEDIQEIAHACISLDWNVLAVDPGAFTAKLAYCRGLTEEERPNVPEKTLDGTGRTVLVAAGSATPVTKRQLGILLEDQRHVQVSVDPIPLIDGAWEAAEEAESAVRRIMELMEGASAPRAVVIETALHGPVLNLAEEDAKRGYADGMSANRINAGLGTIVQKVLERAGRERIAGLYTTGGDTMVNVCFQLGVECIEVLDYVIAQTDVGRMVGTYQGLPIIGKGGLTGYDTIAVDIVDRLFREAAREMQGDAVTGRPQYQMK</sequence>
<evidence type="ECO:0000259" key="8">
    <source>
        <dbReference type="Pfam" id="PF17042"/>
    </source>
</evidence>
<evidence type="ECO:0000256" key="5">
    <source>
        <dbReference type="ARBA" id="ARBA00022840"/>
    </source>
</evidence>
<gene>
    <name evidence="9" type="ORF">HMPREF1090_05285</name>
</gene>
<dbReference type="HOGENOM" id="CLU_029424_0_1_9"/>
<keyword evidence="3" id="KW-0547">Nucleotide-binding</keyword>
<comment type="similarity">
    <text evidence="1">Belongs to the four-carbon acid sugar kinase family.</text>
</comment>
<dbReference type="InterPro" id="IPR031475">
    <property type="entry name" value="NBD_C"/>
</dbReference>
<reference evidence="9 10" key="1">
    <citation type="submission" date="2013-01" db="EMBL/GenBank/DDBJ databases">
        <title>The Genome Sequence of Clostridium clostridioforme 90A8.</title>
        <authorList>
            <consortium name="The Broad Institute Genome Sequencing Platform"/>
            <person name="Earl A."/>
            <person name="Ward D."/>
            <person name="Feldgarden M."/>
            <person name="Gevers D."/>
            <person name="Courvalin P."/>
            <person name="Lambert T."/>
            <person name="Walker B."/>
            <person name="Young S.K."/>
            <person name="Zeng Q."/>
            <person name="Gargeya S."/>
            <person name="Fitzgerald M."/>
            <person name="Haas B."/>
            <person name="Abouelleil A."/>
            <person name="Alvarado L."/>
            <person name="Arachchi H.M."/>
            <person name="Berlin A.M."/>
            <person name="Chapman S.B."/>
            <person name="Dewar J."/>
            <person name="Goldberg J."/>
            <person name="Griggs A."/>
            <person name="Gujja S."/>
            <person name="Hansen M."/>
            <person name="Howarth C."/>
            <person name="Imamovic A."/>
            <person name="Larimer J."/>
            <person name="McCowan C."/>
            <person name="Murphy C."/>
            <person name="Neiman D."/>
            <person name="Pearson M."/>
            <person name="Priest M."/>
            <person name="Roberts A."/>
            <person name="Saif S."/>
            <person name="Shea T."/>
            <person name="Sisk P."/>
            <person name="Sykes S."/>
            <person name="Wortman J."/>
            <person name="Nusbaum C."/>
            <person name="Birren B."/>
        </authorList>
    </citation>
    <scope>NUCLEOTIDE SEQUENCE [LARGE SCALE GENOMIC DNA]</scope>
    <source>
        <strain evidence="9 10">90A8</strain>
    </source>
</reference>
<dbReference type="Pfam" id="PF17042">
    <property type="entry name" value="NBD_C"/>
    <property type="match status" value="1"/>
</dbReference>
<dbReference type="Gene3D" id="3.40.980.20">
    <property type="entry name" value="Four-carbon acid sugar kinase, nucleotide binding domain"/>
    <property type="match status" value="1"/>
</dbReference>
<evidence type="ECO:0000256" key="2">
    <source>
        <dbReference type="ARBA" id="ARBA00022679"/>
    </source>
</evidence>
<feature type="domain" description="Four-carbon acid sugar kinase nucleotide binding" evidence="8">
    <location>
        <begin position="259"/>
        <end position="431"/>
    </location>
</feature>
<evidence type="ECO:0000313" key="9">
    <source>
        <dbReference type="EMBL" id="ENZ07132.1"/>
    </source>
</evidence>
<dbReference type="SUPFAM" id="SSF142764">
    <property type="entry name" value="YgbK-like"/>
    <property type="match status" value="1"/>
</dbReference>
<keyword evidence="6" id="KW-0119">Carbohydrate metabolism</keyword>
<dbReference type="GO" id="GO:0016301">
    <property type="term" value="F:kinase activity"/>
    <property type="evidence" value="ECO:0007669"/>
    <property type="project" value="UniProtKB-KW"/>
</dbReference>
<accession>A0A0E2H2R1</accession>
<evidence type="ECO:0000313" key="10">
    <source>
        <dbReference type="Proteomes" id="UP000013085"/>
    </source>
</evidence>
<dbReference type="InterPro" id="IPR037051">
    <property type="entry name" value="4-carb_acid_sugar_kinase_N_sf"/>
</dbReference>
<keyword evidence="5" id="KW-0067">ATP-binding</keyword>
<dbReference type="Proteomes" id="UP000013085">
    <property type="component" value="Unassembled WGS sequence"/>
</dbReference>
<dbReference type="AlphaFoldDB" id="A0A0E2H2R1"/>
<dbReference type="EMBL" id="AGYR01000069">
    <property type="protein sequence ID" value="ENZ07132.1"/>
    <property type="molecule type" value="Genomic_DNA"/>
</dbReference>
<keyword evidence="4" id="KW-0418">Kinase</keyword>
<dbReference type="RefSeq" id="WP_002587475.1">
    <property type="nucleotide sequence ID" value="NZ_KB850994.1"/>
</dbReference>
<dbReference type="GeneID" id="57961920"/>
<evidence type="ECO:0000256" key="3">
    <source>
        <dbReference type="ARBA" id="ARBA00022741"/>
    </source>
</evidence>
<dbReference type="GO" id="GO:0005524">
    <property type="term" value="F:ATP binding"/>
    <property type="evidence" value="ECO:0007669"/>
    <property type="project" value="UniProtKB-KW"/>
</dbReference>
<dbReference type="Gene3D" id="3.40.50.10840">
    <property type="entry name" value="Putative sugar-binding, N-terminal domain"/>
    <property type="match status" value="1"/>
</dbReference>
<organism evidence="9 10">
    <name type="scientific">[Clostridium] clostridioforme 90A8</name>
    <dbReference type="NCBI Taxonomy" id="999408"/>
    <lineage>
        <taxon>Bacteria</taxon>
        <taxon>Bacillati</taxon>
        <taxon>Bacillota</taxon>
        <taxon>Clostridia</taxon>
        <taxon>Lachnospirales</taxon>
        <taxon>Lachnospiraceae</taxon>
        <taxon>Enterocloster</taxon>
    </lineage>
</organism>
<evidence type="ECO:0000256" key="4">
    <source>
        <dbReference type="ARBA" id="ARBA00022777"/>
    </source>
</evidence>
<dbReference type="PATRIC" id="fig|999408.3.peg.5677"/>
<feature type="domain" description="Four-carbon acid sugar kinase N-terminal" evidence="7">
    <location>
        <begin position="4"/>
        <end position="232"/>
    </location>
</feature>
<protein>
    <recommendedName>
        <fullName evidence="11">Four-carbon acid sugar kinase family protein</fullName>
    </recommendedName>
</protein>
<dbReference type="InterPro" id="IPR042213">
    <property type="entry name" value="NBD_C_sf"/>
</dbReference>
<evidence type="ECO:0000259" key="7">
    <source>
        <dbReference type="Pfam" id="PF07005"/>
    </source>
</evidence>
<evidence type="ECO:0000256" key="1">
    <source>
        <dbReference type="ARBA" id="ARBA00005715"/>
    </source>
</evidence>
<evidence type="ECO:0000256" key="6">
    <source>
        <dbReference type="ARBA" id="ARBA00023277"/>
    </source>
</evidence>
<comment type="caution">
    <text evidence="9">The sequence shown here is derived from an EMBL/GenBank/DDBJ whole genome shotgun (WGS) entry which is preliminary data.</text>
</comment>
<proteinExistence type="inferred from homology"/>